<sequence length="292" mass="31050">MAKYHSLPNPVPINLLELLLDESLPIQRAHSIASINVLCVSRGQQHAGIFGGKFKDRVPGSSKETEPGGAGGRCQTEPNRAGYSGGAGAPGIGPSPALQEGCARDVSTRSIPPPSSSLPTAGSKKCQPLALVCSQASVFAGRQALCQPWNSQSGSGGQQPFPEEPGYESWRELAKVLSDTSVPGEDTNLQLDYAQKLGHQKGSPSFLVLAPALSSHRKESLAYHRAKSELTHSKIQELQIGGRNKSNYAAVDNPVPWMPEIREQCSLLLMRGTPARGHLVNGASFLNSSREV</sequence>
<dbReference type="EMBL" id="JADDUC010000035">
    <property type="protein sequence ID" value="KAG0122551.1"/>
    <property type="molecule type" value="Genomic_DNA"/>
</dbReference>
<gene>
    <name evidence="3" type="ORF">IHE44_0011884</name>
    <name evidence="2" type="ORF">IHE44_008852</name>
</gene>
<name>A0A835U035_9PASS</name>
<accession>A0A835U035</accession>
<evidence type="ECO:0000313" key="4">
    <source>
        <dbReference type="Proteomes" id="UP000618051"/>
    </source>
</evidence>
<dbReference type="Proteomes" id="UP000618051">
    <property type="component" value="Unassembled WGS sequence"/>
</dbReference>
<organism evidence="2">
    <name type="scientific">Lamprotornis superbus</name>
    <dbReference type="NCBI Taxonomy" id="245042"/>
    <lineage>
        <taxon>Eukaryota</taxon>
        <taxon>Metazoa</taxon>
        <taxon>Chordata</taxon>
        <taxon>Craniata</taxon>
        <taxon>Vertebrata</taxon>
        <taxon>Euteleostomi</taxon>
        <taxon>Archelosauria</taxon>
        <taxon>Archosauria</taxon>
        <taxon>Dinosauria</taxon>
        <taxon>Saurischia</taxon>
        <taxon>Theropoda</taxon>
        <taxon>Coelurosauria</taxon>
        <taxon>Aves</taxon>
        <taxon>Neognathae</taxon>
        <taxon>Neoaves</taxon>
        <taxon>Telluraves</taxon>
        <taxon>Australaves</taxon>
        <taxon>Passeriformes</taxon>
        <taxon>Sturnidae</taxon>
        <taxon>Lamprotornis</taxon>
    </lineage>
</organism>
<dbReference type="EMBL" id="JADDUC020000005">
    <property type="protein sequence ID" value="KAI1238795.1"/>
    <property type="molecule type" value="Genomic_DNA"/>
</dbReference>
<reference evidence="3 4" key="2">
    <citation type="journal article" date="2021" name="J. Hered.">
        <title>Feather Gene Expression Elucidates the Developmental Basis of Plumage Iridescence in African Starlings.</title>
        <authorList>
            <person name="Rubenstein D.R."/>
            <person name="Corvelo A."/>
            <person name="MacManes M.D."/>
            <person name="Maia R."/>
            <person name="Narzisi G."/>
            <person name="Rousaki A."/>
            <person name="Vandenabeele P."/>
            <person name="Shawkey M.D."/>
            <person name="Solomon J."/>
        </authorList>
    </citation>
    <scope>NUCLEOTIDE SEQUENCE [LARGE SCALE GENOMIC DNA]</scope>
    <source>
        <strain evidence="3">SS15</strain>
    </source>
</reference>
<protein>
    <submittedName>
        <fullName evidence="2">Uncharacterized protein</fullName>
    </submittedName>
</protein>
<evidence type="ECO:0000313" key="2">
    <source>
        <dbReference type="EMBL" id="KAG0122551.1"/>
    </source>
</evidence>
<reference evidence="2" key="1">
    <citation type="submission" date="2020-10" db="EMBL/GenBank/DDBJ databases">
        <title>Feather gene expression reveals the developmental basis of iridescence in African starlings.</title>
        <authorList>
            <person name="Rubenstein D.R."/>
        </authorList>
    </citation>
    <scope>NUCLEOTIDE SEQUENCE</scope>
    <source>
        <strain evidence="2">SS15</strain>
        <tissue evidence="2">Liver</tissue>
    </source>
</reference>
<feature type="compositionally biased region" description="Basic and acidic residues" evidence="1">
    <location>
        <begin position="53"/>
        <end position="66"/>
    </location>
</feature>
<proteinExistence type="predicted"/>
<comment type="caution">
    <text evidence="2">The sequence shown here is derived from an EMBL/GenBank/DDBJ whole genome shotgun (WGS) entry which is preliminary data.</text>
</comment>
<dbReference type="AlphaFoldDB" id="A0A835U035"/>
<reference evidence="3" key="3">
    <citation type="submission" date="2022-01" db="EMBL/GenBank/DDBJ databases">
        <authorList>
            <person name="Rubenstein D.R."/>
        </authorList>
    </citation>
    <scope>NUCLEOTIDE SEQUENCE</scope>
    <source>
        <strain evidence="3">SS15</strain>
        <tissue evidence="3">Liver</tissue>
    </source>
</reference>
<evidence type="ECO:0000313" key="3">
    <source>
        <dbReference type="EMBL" id="KAI1238795.1"/>
    </source>
</evidence>
<feature type="region of interest" description="Disordered" evidence="1">
    <location>
        <begin position="51"/>
        <end position="123"/>
    </location>
</feature>
<keyword evidence="4" id="KW-1185">Reference proteome</keyword>
<evidence type="ECO:0000256" key="1">
    <source>
        <dbReference type="SAM" id="MobiDB-lite"/>
    </source>
</evidence>